<dbReference type="EMBL" id="JAPQKP010000005">
    <property type="protein sequence ID" value="KAJ5188289.1"/>
    <property type="molecule type" value="Genomic_DNA"/>
</dbReference>
<evidence type="ECO:0000313" key="2">
    <source>
        <dbReference type="Proteomes" id="UP001150879"/>
    </source>
</evidence>
<evidence type="ECO:0000313" key="1">
    <source>
        <dbReference type="EMBL" id="KAJ5188289.1"/>
    </source>
</evidence>
<dbReference type="Proteomes" id="UP001150879">
    <property type="component" value="Unassembled WGS sequence"/>
</dbReference>
<dbReference type="AlphaFoldDB" id="A0A9W9M4B9"/>
<name>A0A9W9M4B9_9EURO</name>
<protein>
    <submittedName>
        <fullName evidence="1">Uncharacterized protein</fullName>
    </submittedName>
</protein>
<organism evidence="1 2">
    <name type="scientific">Penicillium cf. griseofulvum</name>
    <dbReference type="NCBI Taxonomy" id="2972120"/>
    <lineage>
        <taxon>Eukaryota</taxon>
        <taxon>Fungi</taxon>
        <taxon>Dikarya</taxon>
        <taxon>Ascomycota</taxon>
        <taxon>Pezizomycotina</taxon>
        <taxon>Eurotiomycetes</taxon>
        <taxon>Eurotiomycetidae</taxon>
        <taxon>Eurotiales</taxon>
        <taxon>Aspergillaceae</taxon>
        <taxon>Penicillium</taxon>
    </lineage>
</organism>
<dbReference type="InterPro" id="IPR008775">
    <property type="entry name" value="Phytyl_CoA_dOase-like"/>
</dbReference>
<accession>A0A9W9M4B9</accession>
<dbReference type="Gene3D" id="2.60.120.620">
    <property type="entry name" value="q2cbj1_9rhob like domain"/>
    <property type="match status" value="2"/>
</dbReference>
<keyword evidence="2" id="KW-1185">Reference proteome</keyword>
<dbReference type="OrthoDB" id="445007at2759"/>
<reference evidence="1" key="1">
    <citation type="submission" date="2022-11" db="EMBL/GenBank/DDBJ databases">
        <authorList>
            <person name="Petersen C."/>
        </authorList>
    </citation>
    <scope>NUCLEOTIDE SEQUENCE</scope>
    <source>
        <strain evidence="1">IBT 16849</strain>
    </source>
</reference>
<gene>
    <name evidence="1" type="ORF">N7472_007303</name>
</gene>
<dbReference type="SUPFAM" id="SSF51197">
    <property type="entry name" value="Clavaminate synthase-like"/>
    <property type="match status" value="1"/>
</dbReference>
<dbReference type="Pfam" id="PF05721">
    <property type="entry name" value="PhyH"/>
    <property type="match status" value="1"/>
</dbReference>
<sequence>MLTPEEADQVISELEKRLDSVQRGTLVPHEDLAAFHGPKTKRAGDLINHSATFCEHLIENDFIHDICRRCFTEGGHNGDYWLSTASTLHAAGPQPGQAKISFLFAFSDFKDENGATCIIPVSNKWPFHQHGNMSQTIPAEMKKGDVLLIGGKVIHGMGEKKTQEERKCIQLIVVPSFLTPSEAQPLIVTLDTAKTMPKRAQRFLALRSQYPRGSLGLWIKDYIDLALHVGLDDLRGAMEDLQDVINQPQQWDMIDYDN</sequence>
<proteinExistence type="predicted"/>
<comment type="caution">
    <text evidence="1">The sequence shown here is derived from an EMBL/GenBank/DDBJ whole genome shotgun (WGS) entry which is preliminary data.</text>
</comment>
<reference evidence="1" key="2">
    <citation type="journal article" date="2023" name="IMA Fungus">
        <title>Comparative genomic study of the Penicillium genus elucidates a diverse pangenome and 15 lateral gene transfer events.</title>
        <authorList>
            <person name="Petersen C."/>
            <person name="Sorensen T."/>
            <person name="Nielsen M.R."/>
            <person name="Sondergaard T.E."/>
            <person name="Sorensen J.L."/>
            <person name="Fitzpatrick D.A."/>
            <person name="Frisvad J.C."/>
            <person name="Nielsen K.L."/>
        </authorList>
    </citation>
    <scope>NUCLEOTIDE SEQUENCE</scope>
    <source>
        <strain evidence="1">IBT 16849</strain>
    </source>
</reference>